<accession>A0A6J4KG81</accession>
<protein>
    <submittedName>
        <fullName evidence="2">Uncharacterized protein</fullName>
    </submittedName>
</protein>
<evidence type="ECO:0000313" key="2">
    <source>
        <dbReference type="EMBL" id="CAA9305136.1"/>
    </source>
</evidence>
<name>A0A6J4KG81_9HYPH</name>
<feature type="non-terminal residue" evidence="2">
    <location>
        <position position="1"/>
    </location>
</feature>
<evidence type="ECO:0000256" key="1">
    <source>
        <dbReference type="SAM" id="MobiDB-lite"/>
    </source>
</evidence>
<dbReference type="AlphaFoldDB" id="A0A6J4KG81"/>
<proteinExistence type="predicted"/>
<feature type="compositionally biased region" description="Low complexity" evidence="1">
    <location>
        <begin position="60"/>
        <end position="73"/>
    </location>
</feature>
<gene>
    <name evidence="2" type="ORF">AVDCRST_MAG90-58</name>
</gene>
<reference evidence="2" key="1">
    <citation type="submission" date="2020-02" db="EMBL/GenBank/DDBJ databases">
        <authorList>
            <person name="Meier V. D."/>
        </authorList>
    </citation>
    <scope>NUCLEOTIDE SEQUENCE</scope>
    <source>
        <strain evidence="2">AVDCRST_MAG90</strain>
    </source>
</reference>
<organism evidence="2">
    <name type="scientific">uncultured Microvirga sp</name>
    <dbReference type="NCBI Taxonomy" id="412392"/>
    <lineage>
        <taxon>Bacteria</taxon>
        <taxon>Pseudomonadati</taxon>
        <taxon>Pseudomonadota</taxon>
        <taxon>Alphaproteobacteria</taxon>
        <taxon>Hyphomicrobiales</taxon>
        <taxon>Methylobacteriaceae</taxon>
        <taxon>Microvirga</taxon>
        <taxon>environmental samples</taxon>
    </lineage>
</organism>
<feature type="region of interest" description="Disordered" evidence="1">
    <location>
        <begin position="24"/>
        <end position="73"/>
    </location>
</feature>
<dbReference type="EMBL" id="CADCUC010000013">
    <property type="protein sequence ID" value="CAA9305136.1"/>
    <property type="molecule type" value="Genomic_DNA"/>
</dbReference>
<sequence>RWSDELREQGLRYARDMTHRGREFVEDAFGDNDPRFSSPDPRGGDQRPGAAGQGPGPGSAGQRPGPSGRYQNH</sequence>